<dbReference type="Pfam" id="PF00026">
    <property type="entry name" value="Asp"/>
    <property type="match status" value="1"/>
</dbReference>
<dbReference type="EMBL" id="CDMY01000266">
    <property type="protein sequence ID" value="CEL98262.1"/>
    <property type="molecule type" value="Genomic_DNA"/>
</dbReference>
<feature type="compositionally biased region" description="Pro residues" evidence="4">
    <location>
        <begin position="601"/>
        <end position="613"/>
    </location>
</feature>
<protein>
    <recommendedName>
        <fullName evidence="6">Peptidase A1 domain-containing protein</fullName>
    </recommendedName>
</protein>
<proteinExistence type="inferred from homology"/>
<feature type="domain" description="Peptidase A1" evidence="6">
    <location>
        <begin position="134"/>
        <end position="477"/>
    </location>
</feature>
<feature type="signal peptide" evidence="5">
    <location>
        <begin position="1"/>
        <end position="29"/>
    </location>
</feature>
<dbReference type="InParanoid" id="A0A0G4EMM2"/>
<dbReference type="InterPro" id="IPR034164">
    <property type="entry name" value="Pepsin-like_dom"/>
</dbReference>
<dbReference type="SUPFAM" id="SSF50630">
    <property type="entry name" value="Acid proteases"/>
    <property type="match status" value="1"/>
</dbReference>
<dbReference type="AlphaFoldDB" id="A0A0G4EMM2"/>
<feature type="compositionally biased region" description="Low complexity" evidence="4">
    <location>
        <begin position="86"/>
        <end position="102"/>
    </location>
</feature>
<evidence type="ECO:0000256" key="2">
    <source>
        <dbReference type="PIRSR" id="PIRSR601461-1"/>
    </source>
</evidence>
<feature type="chain" id="PRO_5005187873" description="Peptidase A1 domain-containing protein" evidence="5">
    <location>
        <begin position="30"/>
        <end position="1000"/>
    </location>
</feature>
<dbReference type="PRINTS" id="PR00792">
    <property type="entry name" value="PEPSIN"/>
</dbReference>
<evidence type="ECO:0000259" key="6">
    <source>
        <dbReference type="PROSITE" id="PS51767"/>
    </source>
</evidence>
<name>A0A0G4EMM2_VITBC</name>
<feature type="compositionally biased region" description="Basic and acidic residues" evidence="4">
    <location>
        <begin position="103"/>
        <end position="120"/>
    </location>
</feature>
<dbReference type="InterPro" id="IPR001461">
    <property type="entry name" value="Aspartic_peptidase_A1"/>
</dbReference>
<keyword evidence="5" id="KW-0732">Signal</keyword>
<feature type="compositionally biased region" description="Pro residues" evidence="4">
    <location>
        <begin position="878"/>
        <end position="890"/>
    </location>
</feature>
<evidence type="ECO:0000256" key="1">
    <source>
        <dbReference type="ARBA" id="ARBA00007447"/>
    </source>
</evidence>
<keyword evidence="3" id="KW-0064">Aspartyl protease</keyword>
<reference evidence="7 8" key="1">
    <citation type="submission" date="2014-11" db="EMBL/GenBank/DDBJ databases">
        <authorList>
            <person name="Zhu J."/>
            <person name="Qi W."/>
            <person name="Song R."/>
        </authorList>
    </citation>
    <scope>NUCLEOTIDE SEQUENCE [LARGE SCALE GENOMIC DNA]</scope>
</reference>
<evidence type="ECO:0000256" key="5">
    <source>
        <dbReference type="SAM" id="SignalP"/>
    </source>
</evidence>
<accession>A0A0G4EMM2</accession>
<evidence type="ECO:0000256" key="4">
    <source>
        <dbReference type="SAM" id="MobiDB-lite"/>
    </source>
</evidence>
<dbReference type="GO" id="GO:0006508">
    <property type="term" value="P:proteolysis"/>
    <property type="evidence" value="ECO:0007669"/>
    <property type="project" value="UniProtKB-KW"/>
</dbReference>
<feature type="compositionally biased region" description="Pro residues" evidence="4">
    <location>
        <begin position="620"/>
        <end position="633"/>
    </location>
</feature>
<gene>
    <name evidence="7" type="ORF">Vbra_5199</name>
</gene>
<dbReference type="VEuPathDB" id="CryptoDB:Vbra_5199"/>
<dbReference type="OrthoDB" id="15189at2759"/>
<feature type="region of interest" description="Disordered" evidence="4">
    <location>
        <begin position="878"/>
        <end position="907"/>
    </location>
</feature>
<organism evidence="7 8">
    <name type="scientific">Vitrella brassicaformis (strain CCMP3155)</name>
    <dbReference type="NCBI Taxonomy" id="1169540"/>
    <lineage>
        <taxon>Eukaryota</taxon>
        <taxon>Sar</taxon>
        <taxon>Alveolata</taxon>
        <taxon>Colpodellida</taxon>
        <taxon>Vitrellaceae</taxon>
        <taxon>Vitrella</taxon>
    </lineage>
</organism>
<evidence type="ECO:0000313" key="7">
    <source>
        <dbReference type="EMBL" id="CEL98262.1"/>
    </source>
</evidence>
<keyword evidence="3" id="KW-0378">Hydrolase</keyword>
<evidence type="ECO:0000256" key="3">
    <source>
        <dbReference type="RuleBase" id="RU000454"/>
    </source>
</evidence>
<feature type="active site" evidence="2">
    <location>
        <position position="345"/>
    </location>
</feature>
<dbReference type="Gene3D" id="2.40.70.10">
    <property type="entry name" value="Acid Proteases"/>
    <property type="match status" value="2"/>
</dbReference>
<dbReference type="STRING" id="1169540.A0A0G4EMM2"/>
<dbReference type="PROSITE" id="PS00141">
    <property type="entry name" value="ASP_PROTEASE"/>
    <property type="match status" value="1"/>
</dbReference>
<keyword evidence="3" id="KW-0645">Protease</keyword>
<sequence length="1000" mass="110109">MRPINKRLSLPSLFLLILSWPSPHRICFARDAGLDAGAFTSIALPIEQRVNVPLVHQLITNETLRAEALRSRFPAIFYNSSGGSGSNESFSFSFPSPSSLEETSPHHGEKGKADKDKKPTREVLSVANYDDLEYSSTIHVEGRSFVVTVDTGSSYLWLPGKDCRACADVDHDIGCDECAGSSRLPDCTNPLNEPVDLHYVSGRAKGALCKGKVALGAFELTEQVYAHISRTDHAFADGTSSDGVLGLGFRDDTGKSYPTVMESIVAHKLLDRPTISFILTSGGRRGSQLVLGSPPWTSRFAYPLPVLDRAHWMVRFTSVSGYVPNLEHNKVERRPLPVATRAIVDTGSSLIHTPTDPLAFPLLLQNIAPPELELLTTGCTNVKPHVPNTPIHCPCHNTHAWRPFSFDIWDVTFTIGPNEYFIPGLNDEEDETSCTLGVVSTDVLGGRGGEGVWLLGDVFLKKWASTFDFGMRTVAFSGSFPGGPCDKDKKHDDKDDSSGGFSIEGWLNKQESKQCKGEEPEEPKELEQLENNVTQWLRQYGPYILAGVSTLVVLAAIAYFLHKRGPQPVPDTLPVVLSYRTPSVAPLASYEAPPHSSVPSSAPPPPPSLPPPSYISSTPPRSPPPPLHKPPTPRAVTFHELLGEENERLAEEGAVLLYAVPVYNRRGDRNVPWRACDLVYYSSTKRAWCRIEMAYLEKDPLNGDVLFRGVLPYEDSDVGTPFYVIDRFSSDRDHPNAFCGERERSGALDGNYYSLLSSSINTLRDGDLQPLDRLKEVGVFLYFTHAITIVDRTAAAMAVPPILHYLDERDDQWKDLPFAFSGYVTDSGFHQTNGRYENDDNVTDADQPEWHCQWSVLLPDIKGLSFVLYLPRHDDPACPSPPAPLAPPPTDGHSPNAPPTAQHHRPTHGWFRCDATRQIALRPLAIDPSEQSHRSAANGQSRALSRPFHEGLLSFAFAPLWVHTPDGADYRIIYAGTYAITEEGALLEVSTQPPSPPAPN</sequence>
<dbReference type="Proteomes" id="UP000041254">
    <property type="component" value="Unassembled WGS sequence"/>
</dbReference>
<evidence type="ECO:0000313" key="8">
    <source>
        <dbReference type="Proteomes" id="UP000041254"/>
    </source>
</evidence>
<dbReference type="PROSITE" id="PS51767">
    <property type="entry name" value="PEPTIDASE_A1"/>
    <property type="match status" value="1"/>
</dbReference>
<dbReference type="GO" id="GO:0004190">
    <property type="term" value="F:aspartic-type endopeptidase activity"/>
    <property type="evidence" value="ECO:0007669"/>
    <property type="project" value="UniProtKB-KW"/>
</dbReference>
<keyword evidence="8" id="KW-1185">Reference proteome</keyword>
<dbReference type="PANTHER" id="PTHR47966">
    <property type="entry name" value="BETA-SITE APP-CLEAVING ENZYME, ISOFORM A-RELATED"/>
    <property type="match status" value="1"/>
</dbReference>
<dbReference type="InterPro" id="IPR021109">
    <property type="entry name" value="Peptidase_aspartic_dom_sf"/>
</dbReference>
<feature type="region of interest" description="Disordered" evidence="4">
    <location>
        <begin position="589"/>
        <end position="634"/>
    </location>
</feature>
<dbReference type="InterPro" id="IPR001969">
    <property type="entry name" value="Aspartic_peptidase_AS"/>
</dbReference>
<feature type="region of interest" description="Disordered" evidence="4">
    <location>
        <begin position="82"/>
        <end position="120"/>
    </location>
</feature>
<dbReference type="InterPro" id="IPR033121">
    <property type="entry name" value="PEPTIDASE_A1"/>
</dbReference>
<comment type="similarity">
    <text evidence="1 3">Belongs to the peptidase A1 family.</text>
</comment>
<dbReference type="CDD" id="cd05471">
    <property type="entry name" value="pepsin_like"/>
    <property type="match status" value="1"/>
</dbReference>
<feature type="active site" evidence="2">
    <location>
        <position position="150"/>
    </location>
</feature>